<dbReference type="Pfam" id="PF10035">
    <property type="entry name" value="DUF2179"/>
    <property type="match status" value="1"/>
</dbReference>
<evidence type="ECO:0000256" key="2">
    <source>
        <dbReference type="ARBA" id="ARBA00022475"/>
    </source>
</evidence>
<dbReference type="CDD" id="cd16380">
    <property type="entry name" value="YitT_C"/>
    <property type="match status" value="1"/>
</dbReference>
<dbReference type="Proteomes" id="UP000274117">
    <property type="component" value="Unassembled WGS sequence"/>
</dbReference>
<dbReference type="AlphaFoldDB" id="A0A426TCP2"/>
<name>A0A426TCP2_STRSU</name>
<evidence type="ECO:0000313" key="9">
    <source>
        <dbReference type="Proteomes" id="UP000274117"/>
    </source>
</evidence>
<keyword evidence="3 6" id="KW-0812">Transmembrane</keyword>
<evidence type="ECO:0000256" key="4">
    <source>
        <dbReference type="ARBA" id="ARBA00022989"/>
    </source>
</evidence>
<reference evidence="8 9" key="2">
    <citation type="submission" date="2018-12" db="EMBL/GenBank/DDBJ databases">
        <title>Whole-genome sequences of fifteen clinical Streptococcus suis strains isolated from pigs between 2006 and 2018.</title>
        <authorList>
            <person name="Stevens M.J.A."/>
            <person name="Cernela N."/>
            <person name="Spoerry Serrano N."/>
            <person name="Schmitt S."/>
            <person name="Schrenzel J."/>
            <person name="Stephan R."/>
        </authorList>
    </citation>
    <scope>NUCLEOTIDE SEQUENCE [LARGE SCALE GENOMIC DNA]</scope>
    <source>
        <strain evidence="8 9">PP422</strain>
    </source>
</reference>
<protein>
    <submittedName>
        <fullName evidence="8">YitT family protein</fullName>
    </submittedName>
</protein>
<dbReference type="InterPro" id="IPR019264">
    <property type="entry name" value="DUF2179"/>
</dbReference>
<dbReference type="EMBL" id="RSDO01000012">
    <property type="protein sequence ID" value="RRR52049.1"/>
    <property type="molecule type" value="Genomic_DNA"/>
</dbReference>
<dbReference type="Gene3D" id="3.30.70.120">
    <property type="match status" value="1"/>
</dbReference>
<sequence length="290" mass="31528">MKDKLKDISFVTAGSIIMAIGFNSFFLESNIVSGGIGGLAIALNTLFGWDPATFVLFCNIPLLVICFYFLGKSVFVKTVYGAILYPFCMKLTAGLPNLTDNPLLAAIFGGIVLGFGLGLVFLGNSSTGGTGILIQFIHKYSPLSLSQTMVIIDGIIVGLGFIAFDSDTVMYSILALMTISYVINRMMTGTNSSRNLLIISQKYKEIKSYITTEVDRGVTELPVIGGYTGSEKRMLMTTVSIPEVQKLENHILQIDETAFIIILPASQVRGRGFSLQKDHKSYDEDILIPG</sequence>
<evidence type="ECO:0000256" key="1">
    <source>
        <dbReference type="ARBA" id="ARBA00004651"/>
    </source>
</evidence>
<feature type="domain" description="DUF2179" evidence="7">
    <location>
        <begin position="216"/>
        <end position="270"/>
    </location>
</feature>
<gene>
    <name evidence="8" type="ORF">EI998_07275</name>
</gene>
<dbReference type="InterPro" id="IPR015867">
    <property type="entry name" value="N-reg_PII/ATP_PRibTrfase_C"/>
</dbReference>
<proteinExistence type="predicted"/>
<feature type="transmembrane region" description="Helical" evidence="6">
    <location>
        <begin position="169"/>
        <end position="187"/>
    </location>
</feature>
<dbReference type="PANTHER" id="PTHR33545">
    <property type="entry name" value="UPF0750 MEMBRANE PROTEIN YITT-RELATED"/>
    <property type="match status" value="1"/>
</dbReference>
<organism evidence="8 9">
    <name type="scientific">Streptococcus suis</name>
    <dbReference type="NCBI Taxonomy" id="1307"/>
    <lineage>
        <taxon>Bacteria</taxon>
        <taxon>Bacillati</taxon>
        <taxon>Bacillota</taxon>
        <taxon>Bacilli</taxon>
        <taxon>Lactobacillales</taxon>
        <taxon>Streptococcaceae</taxon>
        <taxon>Streptococcus</taxon>
    </lineage>
</organism>
<comment type="subcellular location">
    <subcellularLocation>
        <location evidence="1">Cell membrane</location>
        <topology evidence="1">Multi-pass membrane protein</topology>
    </subcellularLocation>
</comment>
<accession>A0A426TCP2</accession>
<feature type="transmembrane region" description="Helical" evidence="6">
    <location>
        <begin position="31"/>
        <end position="49"/>
    </location>
</feature>
<reference evidence="8 9" key="1">
    <citation type="submission" date="2018-11" db="EMBL/GenBank/DDBJ databases">
        <authorList>
            <person name="Stevens M.J."/>
            <person name="Cernela N."/>
            <person name="Spoerry Serrano N."/>
            <person name="Schmitt S."/>
            <person name="Schrenzel J."/>
            <person name="Stephan R."/>
        </authorList>
    </citation>
    <scope>NUCLEOTIDE SEQUENCE [LARGE SCALE GENOMIC DNA]</scope>
    <source>
        <strain evidence="8 9">PP422</strain>
    </source>
</reference>
<comment type="caution">
    <text evidence="8">The sequence shown here is derived from an EMBL/GenBank/DDBJ whole genome shotgun (WGS) entry which is preliminary data.</text>
</comment>
<keyword evidence="2" id="KW-1003">Cell membrane</keyword>
<dbReference type="PANTHER" id="PTHR33545:SF9">
    <property type="entry name" value="UPF0750 MEMBRANE PROTEIN YITE"/>
    <property type="match status" value="1"/>
</dbReference>
<evidence type="ECO:0000256" key="3">
    <source>
        <dbReference type="ARBA" id="ARBA00022692"/>
    </source>
</evidence>
<feature type="transmembrane region" description="Helical" evidence="6">
    <location>
        <begin position="143"/>
        <end position="163"/>
    </location>
</feature>
<dbReference type="PIRSF" id="PIRSF006483">
    <property type="entry name" value="Membrane_protein_YitT"/>
    <property type="match status" value="1"/>
</dbReference>
<evidence type="ECO:0000256" key="5">
    <source>
        <dbReference type="ARBA" id="ARBA00023136"/>
    </source>
</evidence>
<keyword evidence="4 6" id="KW-1133">Transmembrane helix</keyword>
<evidence type="ECO:0000259" key="7">
    <source>
        <dbReference type="Pfam" id="PF10035"/>
    </source>
</evidence>
<feature type="transmembrane region" description="Helical" evidence="6">
    <location>
        <begin position="103"/>
        <end position="122"/>
    </location>
</feature>
<dbReference type="InterPro" id="IPR051461">
    <property type="entry name" value="UPF0750_membrane"/>
</dbReference>
<feature type="transmembrane region" description="Helical" evidence="6">
    <location>
        <begin position="56"/>
        <end position="83"/>
    </location>
</feature>
<evidence type="ECO:0000313" key="8">
    <source>
        <dbReference type="EMBL" id="RRR52049.1"/>
    </source>
</evidence>
<dbReference type="GO" id="GO:0005886">
    <property type="term" value="C:plasma membrane"/>
    <property type="evidence" value="ECO:0007669"/>
    <property type="project" value="UniProtKB-SubCell"/>
</dbReference>
<dbReference type="Pfam" id="PF02588">
    <property type="entry name" value="YitT_membrane"/>
    <property type="match status" value="1"/>
</dbReference>
<evidence type="ECO:0000256" key="6">
    <source>
        <dbReference type="SAM" id="Phobius"/>
    </source>
</evidence>
<keyword evidence="5 6" id="KW-0472">Membrane</keyword>
<dbReference type="InterPro" id="IPR003740">
    <property type="entry name" value="YitT"/>
</dbReference>